<feature type="compositionally biased region" description="Low complexity" evidence="1">
    <location>
        <begin position="675"/>
        <end position="686"/>
    </location>
</feature>
<keyword evidence="4" id="KW-1185">Reference proteome</keyword>
<feature type="compositionally biased region" description="Low complexity" evidence="1">
    <location>
        <begin position="922"/>
        <end position="931"/>
    </location>
</feature>
<feature type="region of interest" description="Disordered" evidence="1">
    <location>
        <begin position="675"/>
        <end position="706"/>
    </location>
</feature>
<evidence type="ECO:0000256" key="1">
    <source>
        <dbReference type="SAM" id="MobiDB-lite"/>
    </source>
</evidence>
<dbReference type="InterPro" id="IPR036864">
    <property type="entry name" value="Zn2-C6_fun-type_DNA-bd_sf"/>
</dbReference>
<feature type="compositionally biased region" description="Low complexity" evidence="1">
    <location>
        <begin position="19"/>
        <end position="46"/>
    </location>
</feature>
<dbReference type="Gene3D" id="4.10.240.10">
    <property type="entry name" value="Zn(2)-C6 fungal-type DNA-binding domain"/>
    <property type="match status" value="1"/>
</dbReference>
<feature type="compositionally biased region" description="Low complexity" evidence="1">
    <location>
        <begin position="1016"/>
        <end position="1028"/>
    </location>
</feature>
<feature type="region of interest" description="Disordered" evidence="1">
    <location>
        <begin position="106"/>
        <end position="134"/>
    </location>
</feature>
<sequence length="1063" mass="115541">MTFFGLPSVRGPKQNHKGSASTTSTTSPSSAASSTDSASPTDQSPSNAITLPETTTGDKGVVNTTTVPSEPMMPSMIQSSFADLVQLTYHNNLSTDALHAAQTLNQQQQTGTPTTVTKKKTTPQTLSPAHSSSYRKRLNVNQVCDWCRYRKIRCDRESPCNSCQHSKRECIRTPPSILLSRQNAESDSSSTASGKTKRNRADTKDGRSHRASKSYRGSSISSHQSSAYNSLSSDDNGNDGDNEDQSSGSGAASLSPVAASLTLAGLGLTGLGVGLDHNLSLGARRDSDSQQISSSLMANMPLSGSTPQNQSNLQDQDHLERMRRIEMLLSNVIPGAADFIAHGTQLSLPISQQQQQQKNSTKSPLSVVTHGLDSQWRDMTLSPQEQRLANISLVSPGLASSIPLQEQQQQQSSTSSTAPSLDYLERMKRIELLLSAVQDQSLAKVLIQGQPLSAVSLFANSVKAQKKLSKELKKLSKVEARTRNSINNNGTVVKRPHVAAGFAGQKPPPKLPQAIAEAAQKKQASRKKRVSAAAARNAAKAAAAASTNTTAGDNLSTKVCSTNGPAKASLENTVLPPSTASLEIPSVIDHHDPLSFVQHQHHGFVLEQPEQQQYGLQMNQRGSAAFQQRQHTSQAFYNYQQQQQTLAMPDVSSVTIPLSSPIASYGSLVVPASSSTCSSVTSSPRSSRAETVSINGTDQDKRSMSVASEDTIFSGPYAQFQQHQGSPMPTMGYTPASHPRDFETGFSLVDHTQGAHIHQFADQQQSLQQQDDFTDLGLNMNDSLENLMKKSLGSLDMPMQPLLQGVAPSSSSSSPSSSSTLDPSLFALLQSTQLTYLQQQHQHQHRQQQRRQSPMAFHDMSKSMWIPTSTASFNDSSPAEFPWPQHPQQLQSINISANHSPDPESESELDLENSDNHSALEQQLQQQQQELSAHALFQQQHQQQQRRHMEELQRQQQQMRKNPMALDLQHQHTLHQHRASITHQHHQSFYIPQVQDDDEEEEDGLQTSLDHNIGGNNNNNNNNNNDNNSKNSGAATVGADIWSDNSSMIQDAPHLAVPGASAA</sequence>
<feature type="compositionally biased region" description="Acidic residues" evidence="1">
    <location>
        <begin position="903"/>
        <end position="913"/>
    </location>
</feature>
<gene>
    <name evidence="3" type="ORF">BG011_004489</name>
</gene>
<feature type="region of interest" description="Disordered" evidence="1">
    <location>
        <begin position="1"/>
        <end position="74"/>
    </location>
</feature>
<feature type="region of interest" description="Disordered" evidence="1">
    <location>
        <begin position="995"/>
        <end position="1037"/>
    </location>
</feature>
<feature type="compositionally biased region" description="Acidic residues" evidence="1">
    <location>
        <begin position="995"/>
        <end position="1004"/>
    </location>
</feature>
<dbReference type="Pfam" id="PF00172">
    <property type="entry name" value="Zn_clus"/>
    <property type="match status" value="1"/>
</dbReference>
<feature type="compositionally biased region" description="Polar residues" evidence="1">
    <location>
        <begin position="47"/>
        <end position="68"/>
    </location>
</feature>
<dbReference type="SUPFAM" id="SSF57701">
    <property type="entry name" value="Zn2/Cys6 DNA-binding domain"/>
    <property type="match status" value="1"/>
</dbReference>
<dbReference type="AlphaFoldDB" id="A0A9P6Q0A1"/>
<feature type="compositionally biased region" description="Low complexity" evidence="1">
    <location>
        <begin position="808"/>
        <end position="819"/>
    </location>
</feature>
<accession>A0A9P6Q0A1</accession>
<dbReference type="InterPro" id="IPR001138">
    <property type="entry name" value="Zn2Cys6_DnaBD"/>
</dbReference>
<proteinExistence type="predicted"/>
<feature type="compositionally biased region" description="Polar residues" evidence="1">
    <location>
        <begin position="215"/>
        <end position="228"/>
    </location>
</feature>
<feature type="region of interest" description="Disordered" evidence="1">
    <location>
        <begin position="799"/>
        <end position="822"/>
    </location>
</feature>
<dbReference type="PROSITE" id="PS00463">
    <property type="entry name" value="ZN2_CY6_FUNGAL_1"/>
    <property type="match status" value="1"/>
</dbReference>
<dbReference type="PROSITE" id="PS50048">
    <property type="entry name" value="ZN2_CY6_FUNGAL_2"/>
    <property type="match status" value="1"/>
</dbReference>
<feature type="compositionally biased region" description="Basic and acidic residues" evidence="1">
    <location>
        <begin position="199"/>
        <end position="208"/>
    </location>
</feature>
<feature type="region of interest" description="Disordered" evidence="1">
    <location>
        <begin position="895"/>
        <end position="914"/>
    </location>
</feature>
<evidence type="ECO:0000259" key="2">
    <source>
        <dbReference type="PROSITE" id="PS50048"/>
    </source>
</evidence>
<evidence type="ECO:0000313" key="3">
    <source>
        <dbReference type="EMBL" id="KAG0256473.1"/>
    </source>
</evidence>
<name>A0A9P6Q0A1_9FUNG</name>
<protein>
    <recommendedName>
        <fullName evidence="2">Zn(2)-C6 fungal-type domain-containing protein</fullName>
    </recommendedName>
</protein>
<evidence type="ECO:0000313" key="4">
    <source>
        <dbReference type="Proteomes" id="UP000726737"/>
    </source>
</evidence>
<comment type="caution">
    <text evidence="3">The sequence shown here is derived from an EMBL/GenBank/DDBJ whole genome shotgun (WGS) entry which is preliminary data.</text>
</comment>
<dbReference type="GO" id="GO:0008270">
    <property type="term" value="F:zinc ion binding"/>
    <property type="evidence" value="ECO:0007669"/>
    <property type="project" value="InterPro"/>
</dbReference>
<reference evidence="3" key="1">
    <citation type="journal article" date="2020" name="Fungal Divers.">
        <title>Resolving the Mortierellaceae phylogeny through synthesis of multi-gene phylogenetics and phylogenomics.</title>
        <authorList>
            <person name="Vandepol N."/>
            <person name="Liber J."/>
            <person name="Desiro A."/>
            <person name="Na H."/>
            <person name="Kennedy M."/>
            <person name="Barry K."/>
            <person name="Grigoriev I.V."/>
            <person name="Miller A.N."/>
            <person name="O'Donnell K."/>
            <person name="Stajich J.E."/>
            <person name="Bonito G."/>
        </authorList>
    </citation>
    <scope>NUCLEOTIDE SEQUENCE</scope>
    <source>
        <strain evidence="3">KOD948</strain>
    </source>
</reference>
<feature type="region of interest" description="Disordered" evidence="1">
    <location>
        <begin position="922"/>
        <end position="962"/>
    </location>
</feature>
<feature type="compositionally biased region" description="Low complexity" evidence="1">
    <location>
        <begin position="106"/>
        <end position="116"/>
    </location>
</feature>
<dbReference type="OrthoDB" id="3014581at2759"/>
<dbReference type="CDD" id="cd00067">
    <property type="entry name" value="GAL4"/>
    <property type="match status" value="1"/>
</dbReference>
<feature type="region of interest" description="Disordered" evidence="1">
    <location>
        <begin position="174"/>
        <end position="253"/>
    </location>
</feature>
<organism evidence="3 4">
    <name type="scientific">Mortierella polycephala</name>
    <dbReference type="NCBI Taxonomy" id="41804"/>
    <lineage>
        <taxon>Eukaryota</taxon>
        <taxon>Fungi</taxon>
        <taxon>Fungi incertae sedis</taxon>
        <taxon>Mucoromycota</taxon>
        <taxon>Mortierellomycotina</taxon>
        <taxon>Mortierellomycetes</taxon>
        <taxon>Mortierellales</taxon>
        <taxon>Mortierellaceae</taxon>
        <taxon>Mortierella</taxon>
    </lineage>
</organism>
<dbReference type="Proteomes" id="UP000726737">
    <property type="component" value="Unassembled WGS sequence"/>
</dbReference>
<feature type="domain" description="Zn(2)-C6 fungal-type" evidence="2">
    <location>
        <begin position="143"/>
        <end position="172"/>
    </location>
</feature>
<dbReference type="EMBL" id="JAAAJA010000297">
    <property type="protein sequence ID" value="KAG0256473.1"/>
    <property type="molecule type" value="Genomic_DNA"/>
</dbReference>
<dbReference type="GO" id="GO:0000981">
    <property type="term" value="F:DNA-binding transcription factor activity, RNA polymerase II-specific"/>
    <property type="evidence" value="ECO:0007669"/>
    <property type="project" value="InterPro"/>
</dbReference>
<dbReference type="SMART" id="SM00066">
    <property type="entry name" value="GAL4"/>
    <property type="match status" value="1"/>
</dbReference>
<feature type="compositionally biased region" description="Polar residues" evidence="1">
    <location>
        <begin position="179"/>
        <end position="194"/>
    </location>
</feature>